<dbReference type="Proteomes" id="UP001342826">
    <property type="component" value="Unassembled WGS sequence"/>
</dbReference>
<dbReference type="EMBL" id="JARTFS010000004">
    <property type="protein sequence ID" value="MED4400531.1"/>
    <property type="molecule type" value="Genomic_DNA"/>
</dbReference>
<dbReference type="Gene3D" id="3.40.50.1240">
    <property type="entry name" value="Phosphoglycerate mutase-like"/>
    <property type="match status" value="1"/>
</dbReference>
<dbReference type="SUPFAM" id="SSF53254">
    <property type="entry name" value="Phosphoglycerate mutase-like"/>
    <property type="match status" value="1"/>
</dbReference>
<gene>
    <name evidence="1" type="ORF">P9271_04190</name>
</gene>
<dbReference type="RefSeq" id="WP_328014905.1">
    <property type="nucleotide sequence ID" value="NZ_JARTFS010000004.1"/>
</dbReference>
<protein>
    <submittedName>
        <fullName evidence="1">Histidine phosphatase family protein</fullName>
    </submittedName>
</protein>
<dbReference type="InterPro" id="IPR013078">
    <property type="entry name" value="His_Pase_superF_clade-1"/>
</dbReference>
<evidence type="ECO:0000313" key="2">
    <source>
        <dbReference type="Proteomes" id="UP001342826"/>
    </source>
</evidence>
<keyword evidence="2" id="KW-1185">Reference proteome</keyword>
<accession>A0ABU6NU38</accession>
<name>A0ABU6NU38_9BACI</name>
<sequence>MDISLIRHGKSTFTENKKINCEAFQSWVKQYDCNGVFEEDCYPAGTTEIIKQAHLVITSNLKRSIDSAKILNPAIKTINSSLFCETELPIPSKKLGAIKLNPNTWAIILRCLWFLGYSNGCESYNEARQRAKEAARVLVDYANEHTSVVLVGHGFFNRLIGTELKKMNWKNKTKMSSKHWRCTTYFLNWEF</sequence>
<comment type="caution">
    <text evidence="1">The sequence shown here is derived from an EMBL/GenBank/DDBJ whole genome shotgun (WGS) entry which is preliminary data.</text>
</comment>
<dbReference type="Pfam" id="PF00300">
    <property type="entry name" value="His_Phos_1"/>
    <property type="match status" value="1"/>
</dbReference>
<dbReference type="InterPro" id="IPR029033">
    <property type="entry name" value="His_PPase_superfam"/>
</dbReference>
<evidence type="ECO:0000313" key="1">
    <source>
        <dbReference type="EMBL" id="MED4400531.1"/>
    </source>
</evidence>
<proteinExistence type="predicted"/>
<reference evidence="1 2" key="1">
    <citation type="submission" date="2023-03" db="EMBL/GenBank/DDBJ databases">
        <title>Bacillus Genome Sequencing.</title>
        <authorList>
            <person name="Dunlap C."/>
        </authorList>
    </citation>
    <scope>NUCLEOTIDE SEQUENCE [LARGE SCALE GENOMIC DNA]</scope>
    <source>
        <strain evidence="1 2">NRS-1717</strain>
    </source>
</reference>
<organism evidence="1 2">
    <name type="scientific">Metabacillus fastidiosus</name>
    <dbReference type="NCBI Taxonomy" id="1458"/>
    <lineage>
        <taxon>Bacteria</taxon>
        <taxon>Bacillati</taxon>
        <taxon>Bacillota</taxon>
        <taxon>Bacilli</taxon>
        <taxon>Bacillales</taxon>
        <taxon>Bacillaceae</taxon>
        <taxon>Metabacillus</taxon>
    </lineage>
</organism>